<name>D7FL95_ECTSI</name>
<reference evidence="1 2" key="1">
    <citation type="journal article" date="2010" name="Nature">
        <title>The Ectocarpus genome and the independent evolution of multicellularity in brown algae.</title>
        <authorList>
            <person name="Cock J.M."/>
            <person name="Sterck L."/>
            <person name="Rouze P."/>
            <person name="Scornet D."/>
            <person name="Allen A.E."/>
            <person name="Amoutzias G."/>
            <person name="Anthouard V."/>
            <person name="Artiguenave F."/>
            <person name="Aury J.M."/>
            <person name="Badger J.H."/>
            <person name="Beszteri B."/>
            <person name="Billiau K."/>
            <person name="Bonnet E."/>
            <person name="Bothwell J.H."/>
            <person name="Bowler C."/>
            <person name="Boyen C."/>
            <person name="Brownlee C."/>
            <person name="Carrano C.J."/>
            <person name="Charrier B."/>
            <person name="Cho G.Y."/>
            <person name="Coelho S.M."/>
            <person name="Collen J."/>
            <person name="Corre E."/>
            <person name="Da Silva C."/>
            <person name="Delage L."/>
            <person name="Delaroque N."/>
            <person name="Dittami S.M."/>
            <person name="Doulbeau S."/>
            <person name="Elias M."/>
            <person name="Farnham G."/>
            <person name="Gachon C.M."/>
            <person name="Gschloessl B."/>
            <person name="Heesch S."/>
            <person name="Jabbari K."/>
            <person name="Jubin C."/>
            <person name="Kawai H."/>
            <person name="Kimura K."/>
            <person name="Kloareg B."/>
            <person name="Kupper F.C."/>
            <person name="Lang D."/>
            <person name="Le Bail A."/>
            <person name="Leblanc C."/>
            <person name="Lerouge P."/>
            <person name="Lohr M."/>
            <person name="Lopez P.J."/>
            <person name="Martens C."/>
            <person name="Maumus F."/>
            <person name="Michel G."/>
            <person name="Miranda-Saavedra D."/>
            <person name="Morales J."/>
            <person name="Moreau H."/>
            <person name="Motomura T."/>
            <person name="Nagasato C."/>
            <person name="Napoli C.A."/>
            <person name="Nelson D.R."/>
            <person name="Nyvall-Collen P."/>
            <person name="Peters A.F."/>
            <person name="Pommier C."/>
            <person name="Potin P."/>
            <person name="Poulain J."/>
            <person name="Quesneville H."/>
            <person name="Read B."/>
            <person name="Rensing S.A."/>
            <person name="Ritter A."/>
            <person name="Rousvoal S."/>
            <person name="Samanta M."/>
            <person name="Samson G."/>
            <person name="Schroeder D.C."/>
            <person name="Segurens B."/>
            <person name="Strittmatter M."/>
            <person name="Tonon T."/>
            <person name="Tregear J.W."/>
            <person name="Valentin K."/>
            <person name="von Dassow P."/>
            <person name="Yamagishi T."/>
            <person name="Van de Peer Y."/>
            <person name="Wincker P."/>
        </authorList>
    </citation>
    <scope>NUCLEOTIDE SEQUENCE [LARGE SCALE GENOMIC DNA]</scope>
    <source>
        <strain evidence="2">Ec32 / CCAP1310/4</strain>
    </source>
</reference>
<evidence type="ECO:0000313" key="2">
    <source>
        <dbReference type="Proteomes" id="UP000002630"/>
    </source>
</evidence>
<dbReference type="EMBL" id="FN649760">
    <property type="protein sequence ID" value="CBJ29666.1"/>
    <property type="molecule type" value="Genomic_DNA"/>
</dbReference>
<dbReference type="InParanoid" id="D7FL95"/>
<organism evidence="1 2">
    <name type="scientific">Ectocarpus siliculosus</name>
    <name type="common">Brown alga</name>
    <name type="synonym">Conferva siliculosa</name>
    <dbReference type="NCBI Taxonomy" id="2880"/>
    <lineage>
        <taxon>Eukaryota</taxon>
        <taxon>Sar</taxon>
        <taxon>Stramenopiles</taxon>
        <taxon>Ochrophyta</taxon>
        <taxon>PX clade</taxon>
        <taxon>Phaeophyceae</taxon>
        <taxon>Ectocarpales</taxon>
        <taxon>Ectocarpaceae</taxon>
        <taxon>Ectocarpus</taxon>
    </lineage>
</organism>
<protein>
    <submittedName>
        <fullName evidence="1">Uncharacterized protein</fullName>
    </submittedName>
</protein>
<sequence length="55" mass="6215">MISHHILNQGICLFRDYVLLPSLAYFQGEDAALRLWPSPSETPLTKEFGSLQRGP</sequence>
<gene>
    <name evidence="1" type="ORF">Esi_0156_0019</name>
</gene>
<dbReference type="Proteomes" id="UP000002630">
    <property type="component" value="Unassembled WGS sequence"/>
</dbReference>
<dbReference type="AlphaFoldDB" id="D7FL95"/>
<keyword evidence="2" id="KW-1185">Reference proteome</keyword>
<accession>D7FL95</accession>
<proteinExistence type="predicted"/>
<evidence type="ECO:0000313" key="1">
    <source>
        <dbReference type="EMBL" id="CBJ29666.1"/>
    </source>
</evidence>